<dbReference type="CDD" id="cd18809">
    <property type="entry name" value="SF1_C_RecD"/>
    <property type="match status" value="1"/>
</dbReference>
<dbReference type="GO" id="GO:0008854">
    <property type="term" value="F:exodeoxyribonuclease V activity"/>
    <property type="evidence" value="ECO:0007669"/>
    <property type="project" value="UniProtKB-EC"/>
</dbReference>
<sequence>MSLPDILKLAEQQGSLTALDRHFALQLSALVADSSPLLLLLLALLSKHLSAQHSCLPLAHIDAGNPLDLRSADADTMVMCRIDCPQAALAENISAFLHDSAVVWVPTADAAIDPDNRPLVLQNERLYLRRYWHYEKTVATKINLLSVDSTIASQLDSSVQMLKQTAELLTQLFPHDGADTDWQKVAAAIALTRQLAVITGGPGTGKTTTVTKVLLLLLHLQPTLKIRMVAPTGKAAARLSESVKNSKLQLQRTLTGELAALQHVLPQIPETAATIHRLLGVRPGESRFRHHHDNPLLLDLLIVDEASMVDLPLMAKLLDALPDNARLILLGDQDQLASVEAGAVLADICQGLKQGEHWEMQYSQRQANRLSELCSTLLDASDTSTKPTNLGDSLCMLRHSHRFKGDAGIGLLAAAVNQGNIDAIQQIWHKSYQELQWLEHTDDGSGMKALMLQCQQGYQSYLELIQQHATPQQILAAFHQFRVLCAMRAGEFGVDGINIAIIRNLAAKGWLKPTAEFYAGRPVIIRSNDYNLGLFNGDIGLILPDPAQNNRLMTWFERADGSMLKVLPARLPGHDTCFAMTVHKSQGSEFNTVALVLPPKPHGPQQQLLCRELLYTAITRARNQFVCLGSLRGFLAASSRLTRRASGLAQRLWH</sequence>
<keyword evidence="5 11" id="KW-0347">Helicase</keyword>
<comment type="similarity">
    <text evidence="11">Belongs to the RecD family.</text>
</comment>
<dbReference type="Proteomes" id="UP000679575">
    <property type="component" value="Chromosome"/>
</dbReference>
<reference evidence="14 15" key="1">
    <citation type="submission" date="2021-04" db="EMBL/GenBank/DDBJ databases">
        <title>Novel species identification of genus Shewanella.</title>
        <authorList>
            <person name="Liu G."/>
        </authorList>
    </citation>
    <scope>NUCLEOTIDE SEQUENCE [LARGE SCALE GENOMIC DNA]</scope>
    <source>
        <strain evidence="14 15">FJAT-54481</strain>
    </source>
</reference>
<keyword evidence="8 11" id="KW-0238">DNA-binding</keyword>
<keyword evidence="10 11" id="KW-0413">Isomerase</keyword>
<dbReference type="InterPro" id="IPR027785">
    <property type="entry name" value="UvrD-like_helicase_C"/>
</dbReference>
<comment type="catalytic activity">
    <reaction evidence="11">
        <text>ATP + H2O = ADP + phosphate + H(+)</text>
        <dbReference type="Rhea" id="RHEA:13065"/>
        <dbReference type="ChEBI" id="CHEBI:15377"/>
        <dbReference type="ChEBI" id="CHEBI:15378"/>
        <dbReference type="ChEBI" id="CHEBI:30616"/>
        <dbReference type="ChEBI" id="CHEBI:43474"/>
        <dbReference type="ChEBI" id="CHEBI:456216"/>
        <dbReference type="EC" id="5.6.2.3"/>
    </reaction>
</comment>
<keyword evidence="2 11" id="KW-0547">Nucleotide-binding</keyword>
<evidence type="ECO:0000259" key="13">
    <source>
        <dbReference type="Pfam" id="PF21185"/>
    </source>
</evidence>
<evidence type="ECO:0000256" key="8">
    <source>
        <dbReference type="ARBA" id="ARBA00023125"/>
    </source>
</evidence>
<dbReference type="PANTHER" id="PTHR43788">
    <property type="entry name" value="DNA2/NAM7 HELICASE FAMILY MEMBER"/>
    <property type="match status" value="1"/>
</dbReference>
<dbReference type="Gene3D" id="1.10.10.1020">
    <property type="entry name" value="RecBCD complex, subunit RecD, N-terminal domain"/>
    <property type="match status" value="1"/>
</dbReference>
<comment type="function">
    <text evidence="11">A helicase/nuclease that prepares dsDNA breaks (DSB) for recombinational DNA repair. Binds to DSBs and unwinds DNA via a highly rapid and processive ATP-dependent bidirectional helicase activity. Unwinds dsDNA until it encounters a Chi (crossover hotspot instigator) sequence from the 3' direction. Cuts ssDNA a few nucleotides 3' to the Chi site. The properties and activities of the enzyme are changed at Chi. The Chi-altered holoenzyme produces a long 3'-ssDNA overhang and facilitates RecA-binding to the ssDNA for homologous DNA recombination and repair. Holoenzyme degrades any linearized DNA that is unable to undergo homologous recombination. In the holoenzyme this subunit has ssDNA-dependent ATPase and 5'-3' helicase activity. When added to pre-assembled RecBC greatly stimulates nuclease activity and augments holoenzyme processivity. Negatively regulates the RecA-loading ability of RecBCD.</text>
</comment>
<dbReference type="EMBL" id="CP073587">
    <property type="protein sequence ID" value="QUN07583.1"/>
    <property type="molecule type" value="Genomic_DNA"/>
</dbReference>
<evidence type="ECO:0000256" key="10">
    <source>
        <dbReference type="ARBA" id="ARBA00023235"/>
    </source>
</evidence>
<dbReference type="InterPro" id="IPR027417">
    <property type="entry name" value="P-loop_NTPase"/>
</dbReference>
<dbReference type="SUPFAM" id="SSF52540">
    <property type="entry name" value="P-loop containing nucleoside triphosphate hydrolases"/>
    <property type="match status" value="2"/>
</dbReference>
<keyword evidence="6 11" id="KW-0269">Exonuclease</keyword>
<dbReference type="PANTHER" id="PTHR43788:SF6">
    <property type="entry name" value="DNA HELICASE B"/>
    <property type="match status" value="1"/>
</dbReference>
<keyword evidence="3 11" id="KW-0227">DNA damage</keyword>
<proteinExistence type="inferred from homology"/>
<gene>
    <name evidence="11 14" type="primary">recD</name>
    <name evidence="14" type="ORF">KDN34_08295</name>
</gene>
<keyword evidence="7 11" id="KW-0067">ATP-binding</keyword>
<dbReference type="InterPro" id="IPR049550">
    <property type="entry name" value="RecD_N"/>
</dbReference>
<protein>
    <recommendedName>
        <fullName evidence="11">RecBCD enzyme subunit RecD</fullName>
        <ecNumber evidence="11">5.6.2.3</ecNumber>
    </recommendedName>
    <alternativeName>
        <fullName evidence="11">DNA 5'-3' helicase subunit RecD</fullName>
    </alternativeName>
    <alternativeName>
        <fullName evidence="11">Exonuclease V subunit RecD</fullName>
        <shortName evidence="11">ExoV subunit RecD</shortName>
    </alternativeName>
    <alternativeName>
        <fullName evidence="11">Helicase/nuclease RecBCD subunit RecD</fullName>
    </alternativeName>
</protein>
<keyword evidence="15" id="KW-1185">Reference proteome</keyword>
<accession>A0ABX7YYS0</accession>
<dbReference type="InterPro" id="IPR006344">
    <property type="entry name" value="RecD"/>
</dbReference>
<dbReference type="NCBIfam" id="TIGR01447">
    <property type="entry name" value="recD"/>
    <property type="match status" value="1"/>
</dbReference>
<feature type="binding site" evidence="11">
    <location>
        <begin position="200"/>
        <end position="207"/>
    </location>
    <ligand>
        <name>ATP</name>
        <dbReference type="ChEBI" id="CHEBI:30616"/>
    </ligand>
</feature>
<dbReference type="Pfam" id="PF21185">
    <property type="entry name" value="RecD_N"/>
    <property type="match status" value="1"/>
</dbReference>
<evidence type="ECO:0000256" key="3">
    <source>
        <dbReference type="ARBA" id="ARBA00022763"/>
    </source>
</evidence>
<dbReference type="Pfam" id="PF13538">
    <property type="entry name" value="UvrD_C_2"/>
    <property type="match status" value="1"/>
</dbReference>
<evidence type="ECO:0000256" key="5">
    <source>
        <dbReference type="ARBA" id="ARBA00022806"/>
    </source>
</evidence>
<evidence type="ECO:0000256" key="2">
    <source>
        <dbReference type="ARBA" id="ARBA00022741"/>
    </source>
</evidence>
<feature type="domain" description="RecBCD enzyme subunit RecD N-terminal" evidence="13">
    <location>
        <begin position="12"/>
        <end position="127"/>
    </location>
</feature>
<evidence type="ECO:0000256" key="6">
    <source>
        <dbReference type="ARBA" id="ARBA00022839"/>
    </source>
</evidence>
<keyword evidence="9 11" id="KW-0234">DNA repair</keyword>
<evidence type="ECO:0000313" key="15">
    <source>
        <dbReference type="Proteomes" id="UP000679575"/>
    </source>
</evidence>
<dbReference type="Gene3D" id="3.40.50.300">
    <property type="entry name" value="P-loop containing nucleotide triphosphate hydrolases"/>
    <property type="match status" value="3"/>
</dbReference>
<keyword evidence="1 11" id="KW-0540">Nuclease</keyword>
<feature type="domain" description="UvrD-like helicase C-terminal" evidence="12">
    <location>
        <begin position="577"/>
        <end position="624"/>
    </location>
</feature>
<evidence type="ECO:0000256" key="11">
    <source>
        <dbReference type="HAMAP-Rule" id="MF_01487"/>
    </source>
</evidence>
<dbReference type="HAMAP" id="MF_01487">
    <property type="entry name" value="RecD"/>
    <property type="match status" value="1"/>
</dbReference>
<evidence type="ECO:0000256" key="7">
    <source>
        <dbReference type="ARBA" id="ARBA00022840"/>
    </source>
</evidence>
<dbReference type="EC" id="5.6.2.3" evidence="11"/>
<dbReference type="InterPro" id="IPR050534">
    <property type="entry name" value="Coronavir_polyprotein_1ab"/>
</dbReference>
<evidence type="ECO:0000259" key="12">
    <source>
        <dbReference type="Pfam" id="PF13538"/>
    </source>
</evidence>
<comment type="miscellaneous">
    <text evidence="11">In the RecBCD complex, RecB has a slow 3'-5' helicase, an exonuclease activity and loads RecA onto ssDNA, RecD has a fast 5'-3' helicase activity, while RecC stimulates the ATPase and processivity of the RecB helicase and contributes to recognition of the Chi site.</text>
</comment>
<evidence type="ECO:0000256" key="9">
    <source>
        <dbReference type="ARBA" id="ARBA00023204"/>
    </source>
</evidence>
<dbReference type="CDD" id="cd17933">
    <property type="entry name" value="DEXSc_RecD-like"/>
    <property type="match status" value="1"/>
</dbReference>
<dbReference type="Pfam" id="PF13245">
    <property type="entry name" value="AAA_19"/>
    <property type="match status" value="1"/>
</dbReference>
<comment type="subunit">
    <text evidence="11">Heterotrimer of RecB, RecC and RecD. All subunits contribute to DNA-binding.</text>
</comment>
<evidence type="ECO:0000256" key="4">
    <source>
        <dbReference type="ARBA" id="ARBA00022801"/>
    </source>
</evidence>
<evidence type="ECO:0000256" key="1">
    <source>
        <dbReference type="ARBA" id="ARBA00022722"/>
    </source>
</evidence>
<dbReference type="InterPro" id="IPR041851">
    <property type="entry name" value="RecD_N_sf"/>
</dbReference>
<organism evidence="14 15">
    <name type="scientific">Shewanella yunxiaonensis</name>
    <dbReference type="NCBI Taxonomy" id="2829809"/>
    <lineage>
        <taxon>Bacteria</taxon>
        <taxon>Pseudomonadati</taxon>
        <taxon>Pseudomonadota</taxon>
        <taxon>Gammaproteobacteria</taxon>
        <taxon>Alteromonadales</taxon>
        <taxon>Shewanellaceae</taxon>
        <taxon>Shewanella</taxon>
    </lineage>
</organism>
<keyword evidence="4 11" id="KW-0378">Hydrolase</keyword>
<name>A0ABX7YYS0_9GAMM</name>
<evidence type="ECO:0000313" key="14">
    <source>
        <dbReference type="EMBL" id="QUN07583.1"/>
    </source>
</evidence>